<accession>A0A097SQR5</accession>
<evidence type="ECO:0008006" key="3">
    <source>
        <dbReference type="Google" id="ProtNLM"/>
    </source>
</evidence>
<dbReference type="SUPFAM" id="SSF50475">
    <property type="entry name" value="FMN-binding split barrel"/>
    <property type="match status" value="1"/>
</dbReference>
<proteinExistence type="predicted"/>
<dbReference type="AlphaFoldDB" id="A0A097SQR5"/>
<protein>
    <recommendedName>
        <fullName evidence="3">Transcriptional regulator</fullName>
    </recommendedName>
</protein>
<dbReference type="PANTHER" id="PTHR35802:SF1">
    <property type="entry name" value="PROTEASE SYNTHASE AND SPORULATION PROTEIN PAI 2"/>
    <property type="match status" value="1"/>
</dbReference>
<name>A0A097SQR5_9NOCA</name>
<dbReference type="PIRSF" id="PIRSF010372">
    <property type="entry name" value="PaiB"/>
    <property type="match status" value="1"/>
</dbReference>
<dbReference type="Pfam" id="PF04299">
    <property type="entry name" value="FMN_bind_2"/>
    <property type="match status" value="1"/>
</dbReference>
<organism evidence="2">
    <name type="scientific">Rhodococcus sp. NS1</name>
    <dbReference type="NCBI Taxonomy" id="402236"/>
    <lineage>
        <taxon>Bacteria</taxon>
        <taxon>Bacillati</taxon>
        <taxon>Actinomycetota</taxon>
        <taxon>Actinomycetes</taxon>
        <taxon>Mycobacteriales</taxon>
        <taxon>Nocardiaceae</taxon>
        <taxon>Rhodococcus</taxon>
    </lineage>
</organism>
<gene>
    <name evidence="1" type="ORF">LRS1606.433</name>
    <name evidence="2" type="ORF">LRS1606.442</name>
</gene>
<sequence length="208" mass="23345">MILPDHFKLSDEAVAASLHAGGFGHIVTPGPETLEVTSSPLLFNEENNSLEGHLARANPHWQYTSAGETVVIIPRTDAYVTPEYYPSKYETHKVVPTWNYEVLYVYGQLISHDDKDWLLDHVTKLTRQHETGREKEWTPDEAPEKFINLQLRGIVGIELQISRVYGKAKMNQNRSQEDRSGVIRGLEKGTLSERATAAAMIAAGLDHP</sequence>
<dbReference type="InterPro" id="IPR007396">
    <property type="entry name" value="TR_PAI2-type"/>
</dbReference>
<dbReference type="InterPro" id="IPR012349">
    <property type="entry name" value="Split_barrel_FMN-bd"/>
</dbReference>
<reference evidence="2" key="1">
    <citation type="submission" date="2014-03" db="EMBL/GenBank/DDBJ databases">
        <authorList>
            <person name="Zhang G."/>
            <person name="Zhu L."/>
            <person name="Fang P."/>
        </authorList>
    </citation>
    <scope>NUCLEOTIDE SEQUENCE</scope>
    <source>
        <strain evidence="2">NS1</strain>
        <plasmid evidence="2">pNSL1</plasmid>
    </source>
</reference>
<evidence type="ECO:0000313" key="1">
    <source>
        <dbReference type="EMBL" id="AIU93867.1"/>
    </source>
</evidence>
<dbReference type="Gene3D" id="2.30.110.10">
    <property type="entry name" value="Electron Transport, Fmn-binding Protein, Chain A"/>
    <property type="match status" value="1"/>
</dbReference>
<dbReference type="EMBL" id="KJ605395">
    <property type="protein sequence ID" value="AIU93867.1"/>
    <property type="molecule type" value="Genomic_DNA"/>
</dbReference>
<geneLocation type="plasmid" evidence="2">
    <name>pNSL1</name>
</geneLocation>
<keyword evidence="2" id="KW-0614">Plasmid</keyword>
<dbReference type="PANTHER" id="PTHR35802">
    <property type="entry name" value="PROTEASE SYNTHASE AND SPORULATION PROTEIN PAI 2"/>
    <property type="match status" value="1"/>
</dbReference>
<evidence type="ECO:0000313" key="2">
    <source>
        <dbReference type="EMBL" id="AIU93876.1"/>
    </source>
</evidence>
<dbReference type="EMBL" id="KJ605395">
    <property type="protein sequence ID" value="AIU93876.1"/>
    <property type="molecule type" value="Genomic_DNA"/>
</dbReference>